<protein>
    <submittedName>
        <fullName evidence="3">DUF305 domain-containing protein</fullName>
    </submittedName>
</protein>
<organism evidence="3 4">
    <name type="scientific">Teichococcus vastitatis</name>
    <dbReference type="NCBI Taxonomy" id="2307076"/>
    <lineage>
        <taxon>Bacteria</taxon>
        <taxon>Pseudomonadati</taxon>
        <taxon>Pseudomonadota</taxon>
        <taxon>Alphaproteobacteria</taxon>
        <taxon>Acetobacterales</taxon>
        <taxon>Roseomonadaceae</taxon>
        <taxon>Roseomonas</taxon>
    </lineage>
</organism>
<feature type="domain" description="DUF305" evidence="2">
    <location>
        <begin position="177"/>
        <end position="249"/>
    </location>
</feature>
<dbReference type="PANTHER" id="PTHR36933:SF1">
    <property type="entry name" value="SLL0788 PROTEIN"/>
    <property type="match status" value="1"/>
</dbReference>
<sequence length="271" mass="29254">MMRNTTSLRCRAGSWLVLAVLLLGATASALAQDKGRVGRDYDPARDDDGPLLVTWWDISSRATAEAGIAADRRYVAGMRPHHAGALTLSRQYLEDPEARNPLLRDLARNILAGQAFEITLLDKVAEQLDQPLRDLLGGWVMRPVGVEGLGPETRFMGIPGPTPIGLLNRNAPISEADLRFAKSMRIHHAAAVRMAETYNAGNDARNNFLRLLNVEIIAEQTQQIALMDGVMAQYPGGADAIHVDPAKIPGMQHMQHGSGGAGTADGHAGHH</sequence>
<dbReference type="InterPro" id="IPR012347">
    <property type="entry name" value="Ferritin-like"/>
</dbReference>
<keyword evidence="4" id="KW-1185">Reference proteome</keyword>
<dbReference type="Gene3D" id="1.20.1260.10">
    <property type="match status" value="2"/>
</dbReference>
<evidence type="ECO:0000313" key="3">
    <source>
        <dbReference type="EMBL" id="MCI0757005.1"/>
    </source>
</evidence>
<evidence type="ECO:0000313" key="4">
    <source>
        <dbReference type="Proteomes" id="UP001201985"/>
    </source>
</evidence>
<feature type="domain" description="DUF305" evidence="2">
    <location>
        <begin position="66"/>
        <end position="123"/>
    </location>
</feature>
<dbReference type="PANTHER" id="PTHR36933">
    <property type="entry name" value="SLL0788 PROTEIN"/>
    <property type="match status" value="1"/>
</dbReference>
<reference evidence="3 4" key="1">
    <citation type="submission" date="2022-03" db="EMBL/GenBank/DDBJ databases">
        <title>Complete genome analysis of Roseomonas KG 17.1 : a prolific producer of plant growth promoters.</title>
        <authorList>
            <person name="Saadouli I."/>
            <person name="Najjari A."/>
            <person name="Mosbah A."/>
            <person name="Ouzari H.I."/>
        </authorList>
    </citation>
    <scope>NUCLEOTIDE SEQUENCE [LARGE SCALE GENOMIC DNA]</scope>
    <source>
        <strain evidence="3 4">KG17-1</strain>
    </source>
</reference>
<feature type="chain" id="PRO_5045994995" evidence="1">
    <location>
        <begin position="32"/>
        <end position="271"/>
    </location>
</feature>
<keyword evidence="1" id="KW-0732">Signal</keyword>
<gene>
    <name evidence="3" type="ORF">MON41_25550</name>
</gene>
<comment type="caution">
    <text evidence="3">The sequence shown here is derived from an EMBL/GenBank/DDBJ whole genome shotgun (WGS) entry which is preliminary data.</text>
</comment>
<feature type="signal peptide" evidence="1">
    <location>
        <begin position="1"/>
        <end position="31"/>
    </location>
</feature>
<dbReference type="Proteomes" id="UP001201985">
    <property type="component" value="Unassembled WGS sequence"/>
</dbReference>
<dbReference type="Pfam" id="PF03713">
    <property type="entry name" value="DUF305"/>
    <property type="match status" value="2"/>
</dbReference>
<dbReference type="InterPro" id="IPR005183">
    <property type="entry name" value="DUF305_CopM-like"/>
</dbReference>
<proteinExistence type="predicted"/>
<accession>A0ABS9WE63</accession>
<evidence type="ECO:0000259" key="2">
    <source>
        <dbReference type="Pfam" id="PF03713"/>
    </source>
</evidence>
<dbReference type="RefSeq" id="WP_120006895.1">
    <property type="nucleotide sequence ID" value="NZ_JALBUU010000125.1"/>
</dbReference>
<name>A0ABS9WE63_9PROT</name>
<evidence type="ECO:0000256" key="1">
    <source>
        <dbReference type="SAM" id="SignalP"/>
    </source>
</evidence>
<dbReference type="EMBL" id="JALBUU010000125">
    <property type="protein sequence ID" value="MCI0757005.1"/>
    <property type="molecule type" value="Genomic_DNA"/>
</dbReference>